<dbReference type="InterPro" id="IPR022998">
    <property type="entry name" value="ThiamineP_synth_TenI"/>
</dbReference>
<organism evidence="2 3">
    <name type="scientific">Sphingomonas colocasiae</name>
    <dbReference type="NCBI Taxonomy" id="1848973"/>
    <lineage>
        <taxon>Bacteria</taxon>
        <taxon>Pseudomonadati</taxon>
        <taxon>Pseudomonadota</taxon>
        <taxon>Alphaproteobacteria</taxon>
        <taxon>Sphingomonadales</taxon>
        <taxon>Sphingomonadaceae</taxon>
        <taxon>Sphingomonas</taxon>
    </lineage>
</organism>
<keyword evidence="3" id="KW-1185">Reference proteome</keyword>
<accession>A0ABS7PTR8</accession>
<proteinExistence type="predicted"/>
<dbReference type="InterPro" id="IPR036206">
    <property type="entry name" value="ThiamineP_synth_sf"/>
</dbReference>
<dbReference type="SUPFAM" id="SSF51391">
    <property type="entry name" value="Thiamin phosphate synthase"/>
    <property type="match status" value="1"/>
</dbReference>
<sequence>MPRRHPRSRTSRALPRIWLMTDERQGDALWDALETMPRDGGIVFRHYSLDPTARRAVFEQVRHVARRRGLMLLLAGPPSQARIWGADGAHGRFSRIKAGTMILSAPVHDGAELRRARHADLIFVSPVFATRSHPGVKGLGMAGFRPLLAQSGKPVIALGGMNARRAERVMKSGAYGWAAIDGLTPR</sequence>
<dbReference type="CDD" id="cd00564">
    <property type="entry name" value="TMP_TenI"/>
    <property type="match status" value="1"/>
</dbReference>
<dbReference type="Pfam" id="PF02581">
    <property type="entry name" value="TMP-TENI"/>
    <property type="match status" value="1"/>
</dbReference>
<gene>
    <name evidence="2" type="ORF">K7G82_20710</name>
</gene>
<evidence type="ECO:0000259" key="1">
    <source>
        <dbReference type="Pfam" id="PF02581"/>
    </source>
</evidence>
<evidence type="ECO:0000313" key="2">
    <source>
        <dbReference type="EMBL" id="MBY8824738.1"/>
    </source>
</evidence>
<evidence type="ECO:0000313" key="3">
    <source>
        <dbReference type="Proteomes" id="UP000706039"/>
    </source>
</evidence>
<feature type="domain" description="Thiamine phosphate synthase/TenI" evidence="1">
    <location>
        <begin position="32"/>
        <end position="182"/>
    </location>
</feature>
<dbReference type="Gene3D" id="3.20.20.70">
    <property type="entry name" value="Aldolase class I"/>
    <property type="match status" value="1"/>
</dbReference>
<comment type="caution">
    <text evidence="2">The sequence shown here is derived from an EMBL/GenBank/DDBJ whole genome shotgun (WGS) entry which is preliminary data.</text>
</comment>
<dbReference type="Proteomes" id="UP000706039">
    <property type="component" value="Unassembled WGS sequence"/>
</dbReference>
<name>A0ABS7PTR8_9SPHN</name>
<reference evidence="2 3" key="1">
    <citation type="submission" date="2021-08" db="EMBL/GenBank/DDBJ databases">
        <authorList>
            <person name="Tuo L."/>
        </authorList>
    </citation>
    <scope>NUCLEOTIDE SEQUENCE [LARGE SCALE GENOMIC DNA]</scope>
    <source>
        <strain evidence="2 3">JCM 31229</strain>
    </source>
</reference>
<dbReference type="InterPro" id="IPR013785">
    <property type="entry name" value="Aldolase_TIM"/>
</dbReference>
<protein>
    <submittedName>
        <fullName evidence="2">Thiamine phosphate synthase</fullName>
    </submittedName>
</protein>
<dbReference type="EMBL" id="JAINVV010000009">
    <property type="protein sequence ID" value="MBY8824738.1"/>
    <property type="molecule type" value="Genomic_DNA"/>
</dbReference>